<dbReference type="AlphaFoldDB" id="A0A0B1SKM2"/>
<name>A0A0B1SKM2_OESDE</name>
<keyword evidence="1" id="KW-1133">Transmembrane helix</keyword>
<keyword evidence="1" id="KW-0812">Transmembrane</keyword>
<gene>
    <name evidence="2" type="ORF">OESDEN_15845</name>
</gene>
<reference evidence="2 3" key="1">
    <citation type="submission" date="2014-03" db="EMBL/GenBank/DDBJ databases">
        <title>Draft genome of the hookworm Oesophagostomum dentatum.</title>
        <authorList>
            <person name="Mitreva M."/>
        </authorList>
    </citation>
    <scope>NUCLEOTIDE SEQUENCE [LARGE SCALE GENOMIC DNA]</scope>
    <source>
        <strain evidence="2 3">OD-Hann</strain>
    </source>
</reference>
<evidence type="ECO:0000313" key="3">
    <source>
        <dbReference type="Proteomes" id="UP000053660"/>
    </source>
</evidence>
<feature type="transmembrane region" description="Helical" evidence="1">
    <location>
        <begin position="16"/>
        <end position="39"/>
    </location>
</feature>
<keyword evidence="1" id="KW-0472">Membrane</keyword>
<organism evidence="2 3">
    <name type="scientific">Oesophagostomum dentatum</name>
    <name type="common">Nodular worm</name>
    <dbReference type="NCBI Taxonomy" id="61180"/>
    <lineage>
        <taxon>Eukaryota</taxon>
        <taxon>Metazoa</taxon>
        <taxon>Ecdysozoa</taxon>
        <taxon>Nematoda</taxon>
        <taxon>Chromadorea</taxon>
        <taxon>Rhabditida</taxon>
        <taxon>Rhabditina</taxon>
        <taxon>Rhabditomorpha</taxon>
        <taxon>Strongyloidea</taxon>
        <taxon>Strongylidae</taxon>
        <taxon>Oesophagostomum</taxon>
    </lineage>
</organism>
<sequence>MACFSGDGWTRGEVQLMGLAGIVFVMTVVFFGVSILNCFGRLRHRRQQLQKKQHKAAQFLTPTPLQIQSLYGDRIAF</sequence>
<dbReference type="OrthoDB" id="10492206at2759"/>
<keyword evidence="3" id="KW-1185">Reference proteome</keyword>
<protein>
    <submittedName>
        <fullName evidence="2">Uncharacterized protein</fullName>
    </submittedName>
</protein>
<proteinExistence type="predicted"/>
<dbReference type="Proteomes" id="UP000053660">
    <property type="component" value="Unassembled WGS sequence"/>
</dbReference>
<accession>A0A0B1SKM2</accession>
<evidence type="ECO:0000256" key="1">
    <source>
        <dbReference type="SAM" id="Phobius"/>
    </source>
</evidence>
<evidence type="ECO:0000313" key="2">
    <source>
        <dbReference type="EMBL" id="KHJ84441.1"/>
    </source>
</evidence>
<dbReference type="EMBL" id="KN568502">
    <property type="protein sequence ID" value="KHJ84441.1"/>
    <property type="molecule type" value="Genomic_DNA"/>
</dbReference>